<dbReference type="EMBL" id="JAUNZN010000005">
    <property type="protein sequence ID" value="KAK4820753.1"/>
    <property type="molecule type" value="Genomic_DNA"/>
</dbReference>
<keyword evidence="3" id="KW-1185">Reference proteome</keyword>
<sequence length="292" mass="31984">MPWSGSPGVSLERPLERVRGWEAEPCGAGGCSESKEAAEGKAKIYSALSASGLMDNHAANPQLFKPQRWGSRGQPQLRAAPRSRPRQLHPRTRVVVESDEVSPQPPFLQAEQPQVPQPLPISLVLQTLPQLRCPSLDTLQPLNVSLGVGGPTLNTAFEVRPHQCRVQGAITALVLLATLFLIQARMPLAFLATWAHCWLIFRRLSTIQLTRAHRQPVKPAAVPGTSAAEQRPPPPWRSPATGRSQGSSHKCWSRLRSKGQPGRTIEEPEATKRHSWRSTSGFGTTFAKAIKN</sequence>
<gene>
    <name evidence="2" type="ORF">QYF61_005916</name>
</gene>
<organism evidence="2 3">
    <name type="scientific">Mycteria americana</name>
    <name type="common">Wood stork</name>
    <dbReference type="NCBI Taxonomy" id="33587"/>
    <lineage>
        <taxon>Eukaryota</taxon>
        <taxon>Metazoa</taxon>
        <taxon>Chordata</taxon>
        <taxon>Craniata</taxon>
        <taxon>Vertebrata</taxon>
        <taxon>Euteleostomi</taxon>
        <taxon>Archelosauria</taxon>
        <taxon>Archosauria</taxon>
        <taxon>Dinosauria</taxon>
        <taxon>Saurischia</taxon>
        <taxon>Theropoda</taxon>
        <taxon>Coelurosauria</taxon>
        <taxon>Aves</taxon>
        <taxon>Neognathae</taxon>
        <taxon>Neoaves</taxon>
        <taxon>Aequornithes</taxon>
        <taxon>Ciconiiformes</taxon>
        <taxon>Ciconiidae</taxon>
        <taxon>Mycteria</taxon>
    </lineage>
</organism>
<protein>
    <submittedName>
        <fullName evidence="2">Uncharacterized protein</fullName>
    </submittedName>
</protein>
<feature type="compositionally biased region" description="Basic residues" evidence="1">
    <location>
        <begin position="81"/>
        <end position="92"/>
    </location>
</feature>
<feature type="compositionally biased region" description="Basic and acidic residues" evidence="1">
    <location>
        <begin position="13"/>
        <end position="22"/>
    </location>
</feature>
<dbReference type="Proteomes" id="UP001333110">
    <property type="component" value="Unassembled WGS sequence"/>
</dbReference>
<name>A0AAN7N2Z9_MYCAM</name>
<feature type="region of interest" description="Disordered" evidence="1">
    <location>
        <begin position="62"/>
        <end position="92"/>
    </location>
</feature>
<dbReference type="AlphaFoldDB" id="A0AAN7N2Z9"/>
<accession>A0AAN7N2Z9</accession>
<evidence type="ECO:0000313" key="3">
    <source>
        <dbReference type="Proteomes" id="UP001333110"/>
    </source>
</evidence>
<proteinExistence type="predicted"/>
<feature type="region of interest" description="Disordered" evidence="1">
    <location>
        <begin position="1"/>
        <end position="36"/>
    </location>
</feature>
<reference evidence="2 3" key="1">
    <citation type="journal article" date="2023" name="J. Hered.">
        <title>Chromosome-level genome of the wood stork (Mycteria americana) provides insight into avian chromosome evolution.</title>
        <authorList>
            <person name="Flamio R. Jr."/>
            <person name="Ramstad K.M."/>
        </authorList>
    </citation>
    <scope>NUCLEOTIDE SEQUENCE [LARGE SCALE GENOMIC DNA]</scope>
    <source>
        <strain evidence="2">JAX WOST 10</strain>
    </source>
</reference>
<comment type="caution">
    <text evidence="2">The sequence shown here is derived from an EMBL/GenBank/DDBJ whole genome shotgun (WGS) entry which is preliminary data.</text>
</comment>
<evidence type="ECO:0000313" key="2">
    <source>
        <dbReference type="EMBL" id="KAK4820753.1"/>
    </source>
</evidence>
<feature type="region of interest" description="Disordered" evidence="1">
    <location>
        <begin position="216"/>
        <end position="292"/>
    </location>
</feature>
<feature type="compositionally biased region" description="Polar residues" evidence="1">
    <location>
        <begin position="241"/>
        <end position="250"/>
    </location>
</feature>
<evidence type="ECO:0000256" key="1">
    <source>
        <dbReference type="SAM" id="MobiDB-lite"/>
    </source>
</evidence>